<dbReference type="Pfam" id="PF24181">
    <property type="entry name" value="TPR_TTI1_C"/>
    <property type="match status" value="1"/>
</dbReference>
<dbReference type="PANTHER" id="PTHR18460:SF3">
    <property type="entry name" value="TELO2-INTERACTING PROTEIN 1 HOMOLOG"/>
    <property type="match status" value="1"/>
</dbReference>
<dbReference type="EMBL" id="JAFCIX010000341">
    <property type="protein sequence ID" value="KAH6593961.1"/>
    <property type="molecule type" value="Genomic_DNA"/>
</dbReference>
<evidence type="ECO:0000313" key="5">
    <source>
        <dbReference type="Proteomes" id="UP001648503"/>
    </source>
</evidence>
<keyword evidence="5" id="KW-1185">Reference proteome</keyword>
<dbReference type="Proteomes" id="UP001648503">
    <property type="component" value="Unassembled WGS sequence"/>
</dbReference>
<feature type="compositionally biased region" description="Polar residues" evidence="1">
    <location>
        <begin position="1084"/>
        <end position="1094"/>
    </location>
</feature>
<evidence type="ECO:0000313" key="4">
    <source>
        <dbReference type="EMBL" id="KAH6593961.1"/>
    </source>
</evidence>
<reference evidence="4 5" key="1">
    <citation type="submission" date="2021-02" db="EMBL/GenBank/DDBJ databases">
        <title>Variation within the Batrachochytrium salamandrivorans European outbreak.</title>
        <authorList>
            <person name="Kelly M."/>
            <person name="Pasmans F."/>
            <person name="Shea T.P."/>
            <person name="Munoz J.F."/>
            <person name="Carranza S."/>
            <person name="Cuomo C.A."/>
            <person name="Martel A."/>
        </authorList>
    </citation>
    <scope>NUCLEOTIDE SEQUENCE [LARGE SCALE GENOMIC DNA]</scope>
    <source>
        <strain evidence="4 5">AMFP18/2</strain>
    </source>
</reference>
<feature type="compositionally biased region" description="Low complexity" evidence="1">
    <location>
        <begin position="153"/>
        <end position="175"/>
    </location>
</feature>
<sequence>MHQTIPSLESNTQLPLSKDRMFALLRPLCVACMDPVRCWQLTRTEGHPVAELLAALESIPNSDVYNHKDHHDDRHDGQNPLPSLLAYIGFPLVEALKARHTSSPTTIELVCKCLWLLLVRCISSIDRYCPPPAMIASILVELPLLLTVLPQRTTTTTGPTHSSTTGPTPIPTKGTRSSLIKPLSSEHLKICVVMLLQTVLEGETALRTHSASTPSVDFTAVQIQPVLAHNITMLLDILATERSIELCKYAIDALSLLVGLIRPSPDRLAQFLPGIASGLVRLLLASDEKHHHSLLVGSLKVLEDIIVNCLNDAASLEFLEKQDSLTDLLESLKVSVHPQSSSSSIVQAVCLAKDDDATKPHSSMVFQRSLEWHKLTSSRMAVILPKLGRLRLHQHPSVQERLLNFSTALLESCSQSLTGSISCLVDNVILLDTILSPDNTTHTDRTGRSTDLRRPHDTLRRFADQSLITMRVLSDRFAEILDTLPKDLASTNETDQLTALLLVNGYICFLQDRSASVIQEKQSQITQALMHILVFETDGVRAVESQHAVLGAALVLMEPSPNPTLLDRDMLIATPQRKFQTFRDPRILVQIYRLCRLLAYYGDASLLAEAYSNLLNADVDKQDDSMSTFHPKMPQKQHYRDHQVALFVLGQIFIGVFGRGLEMDGIQPVDASSIQHLNAVNLSRSVISDFLGLAVLKMPTHISEKRLFIESDSSGNSVQLDHAISAKPVHRPYIRDFSHVILCVSLVLEGLGSLATSLTRDEATLILIDGLYPILEKLGDRNHAVSDAAAWALQQFAKTCSELHPSLEVVVPSSIPAYVSPLPFIQSAAHPDLNQEECANSSISRPSGTIAHLVLSHIDYLVDSVSRRIRHIRHFPMAPKVLTAAIRVVGSGIVGPLLTDCVDILIDTLDELGTSGRGGEVFSLVSNPGSSARVRSAQGVDPQRSALFLDTEDPGLVGEVISVLYALIEVMEKASKSKKDKSSVLCAPISGSQTGVKGHLGLDPSLEASVDDTVNSHSDSHAVDHLLGIPACSPEIRAYFIERRKLGSDSAAEVDDGLSASEFFKRDLKEKSNKANADPAGSLGDSNPISNDNQTGDEHDGLSDHGVNPSKPDGRSDPDPVPPTPFEALTLQILSKLLYFLSSDSPLVRVRVLRMFGMGLNLLCMRPGDLNPLINAMWPKLVHRTRDTHHYVVLEAVLVVEAVAIASPDFIRKRISTDIVPMYAELFKSLQSRVVKALTPPAVGRSQTAAAKPHFGHVGLPGSARGAVTPSAILLDDRAEAGLRESSLSSLTYLSQSLPTTSVENRLFVTCLNTLGSLMEKVKLLRHDLDLLAGSVIGLLNQRFYSANVRGLAIDLIRRMSCARMEDVGSRCDSTPDGRLDWIWALSWMASGATRLEYQQKSGVGSTHLAQLTADAGVSTGTGTGDVDLGTGLKSIQVTCGARSAFAPLGSYADYDMGSIAAVLALCGDTGVVFPGGADWTFVDLPCGGRWTRGF</sequence>
<proteinExistence type="predicted"/>
<comment type="caution">
    <text evidence="4">The sequence shown here is derived from an EMBL/GenBank/DDBJ whole genome shotgun (WGS) entry which is preliminary data.</text>
</comment>
<dbReference type="Pfam" id="PF24173">
    <property type="entry name" value="TPR_TTI1_N"/>
    <property type="match status" value="1"/>
</dbReference>
<dbReference type="InterPro" id="IPR049362">
    <property type="entry name" value="TTI1_rpt"/>
</dbReference>
<gene>
    <name evidence="4" type="ORF">BASA50_007016</name>
</gene>
<dbReference type="SUPFAM" id="SSF48371">
    <property type="entry name" value="ARM repeat"/>
    <property type="match status" value="2"/>
</dbReference>
<accession>A0ABQ8F8S1</accession>
<protein>
    <submittedName>
        <fullName evidence="4">Uncharacterized protein</fullName>
    </submittedName>
</protein>
<evidence type="ECO:0000259" key="2">
    <source>
        <dbReference type="Pfam" id="PF24173"/>
    </source>
</evidence>
<feature type="region of interest" description="Disordered" evidence="1">
    <location>
        <begin position="1071"/>
        <end position="1124"/>
    </location>
</feature>
<dbReference type="InterPro" id="IPR057566">
    <property type="entry name" value="TPR_TTI1_N"/>
</dbReference>
<dbReference type="InterPro" id="IPR052587">
    <property type="entry name" value="TELO2-interacting_protein_1"/>
</dbReference>
<organism evidence="4 5">
    <name type="scientific">Batrachochytrium salamandrivorans</name>
    <dbReference type="NCBI Taxonomy" id="1357716"/>
    <lineage>
        <taxon>Eukaryota</taxon>
        <taxon>Fungi</taxon>
        <taxon>Fungi incertae sedis</taxon>
        <taxon>Chytridiomycota</taxon>
        <taxon>Chytridiomycota incertae sedis</taxon>
        <taxon>Chytridiomycetes</taxon>
        <taxon>Rhizophydiales</taxon>
        <taxon>Rhizophydiales incertae sedis</taxon>
        <taxon>Batrachochytrium</taxon>
    </lineage>
</organism>
<dbReference type="InterPro" id="IPR016024">
    <property type="entry name" value="ARM-type_fold"/>
</dbReference>
<dbReference type="Gene3D" id="1.25.10.10">
    <property type="entry name" value="Leucine-rich Repeat Variant"/>
    <property type="match status" value="1"/>
</dbReference>
<evidence type="ECO:0000259" key="3">
    <source>
        <dbReference type="Pfam" id="PF24181"/>
    </source>
</evidence>
<dbReference type="InterPro" id="IPR057567">
    <property type="entry name" value="TPR_TTI1_C"/>
</dbReference>
<feature type="region of interest" description="Disordered" evidence="1">
    <location>
        <begin position="153"/>
        <end position="177"/>
    </location>
</feature>
<feature type="domain" description="TTI1 C-terminal TPR" evidence="3">
    <location>
        <begin position="1107"/>
        <end position="1232"/>
    </location>
</feature>
<dbReference type="Pfam" id="PF24176">
    <property type="entry name" value="TPR_TTI1_2nd"/>
    <property type="match status" value="1"/>
</dbReference>
<feature type="domain" description="TTI1 N-terminal TPR" evidence="2">
    <location>
        <begin position="22"/>
        <end position="431"/>
    </location>
</feature>
<dbReference type="InterPro" id="IPR011989">
    <property type="entry name" value="ARM-like"/>
</dbReference>
<name>A0ABQ8F8S1_9FUNG</name>
<dbReference type="PANTHER" id="PTHR18460">
    <property type="entry name" value="TEL2 INTERACTING PROTEIN 1 TTI1 FAMILY MEMBER"/>
    <property type="match status" value="1"/>
</dbReference>
<dbReference type="Pfam" id="PF21547">
    <property type="entry name" value="TTI1"/>
    <property type="match status" value="1"/>
</dbReference>
<evidence type="ECO:0000256" key="1">
    <source>
        <dbReference type="SAM" id="MobiDB-lite"/>
    </source>
</evidence>